<reference evidence="1 2" key="1">
    <citation type="submission" date="2015-03" db="EMBL/GenBank/DDBJ databases">
        <title>Draft genome sequence of Luteibacter yeojuensis strain SU11.</title>
        <authorList>
            <person name="Sulaiman J."/>
            <person name="Priya K."/>
            <person name="Chan K.-G."/>
        </authorList>
    </citation>
    <scope>NUCLEOTIDE SEQUENCE [LARGE SCALE GENOMIC DNA]</scope>
    <source>
        <strain evidence="1 2">SU11</strain>
    </source>
</reference>
<comment type="caution">
    <text evidence="1">The sequence shown here is derived from an EMBL/GenBank/DDBJ whole genome shotgun (WGS) entry which is preliminary data.</text>
</comment>
<dbReference type="OrthoDB" id="5959562at2"/>
<evidence type="ECO:0000313" key="2">
    <source>
        <dbReference type="Proteomes" id="UP000033651"/>
    </source>
</evidence>
<protein>
    <submittedName>
        <fullName evidence="1">Uncharacterized protein</fullName>
    </submittedName>
</protein>
<sequence length="63" mass="6233">MKTATNNLNVVALAASFAIAVAALGVFHSSSFSVAPLAEINGTKVTNLAPVVYADAGADVASL</sequence>
<gene>
    <name evidence="1" type="ORF">VI08_10840</name>
</gene>
<organism evidence="1 2">
    <name type="scientific">Luteibacter yeojuensis</name>
    <dbReference type="NCBI Taxonomy" id="345309"/>
    <lineage>
        <taxon>Bacteria</taxon>
        <taxon>Pseudomonadati</taxon>
        <taxon>Pseudomonadota</taxon>
        <taxon>Gammaproteobacteria</taxon>
        <taxon>Lysobacterales</taxon>
        <taxon>Rhodanobacteraceae</taxon>
        <taxon>Luteibacter</taxon>
    </lineage>
</organism>
<accession>A0A0F3KRF3</accession>
<keyword evidence="2" id="KW-1185">Reference proteome</keyword>
<dbReference type="PATRIC" id="fig|345309.4.peg.1508"/>
<dbReference type="EMBL" id="JZRB01000021">
    <property type="protein sequence ID" value="KJV33845.1"/>
    <property type="molecule type" value="Genomic_DNA"/>
</dbReference>
<dbReference type="RefSeq" id="WP_045829590.1">
    <property type="nucleotide sequence ID" value="NZ_JZRB01000021.1"/>
</dbReference>
<dbReference type="AlphaFoldDB" id="A0A0F3KRF3"/>
<name>A0A0F3KRF3_9GAMM</name>
<evidence type="ECO:0000313" key="1">
    <source>
        <dbReference type="EMBL" id="KJV33845.1"/>
    </source>
</evidence>
<dbReference type="Proteomes" id="UP000033651">
    <property type="component" value="Unassembled WGS sequence"/>
</dbReference>
<proteinExistence type="predicted"/>